<dbReference type="PANTHER" id="PTHR43825:SF1">
    <property type="entry name" value="TRANSKETOLASE-LIKE PYRIMIDINE-BINDING DOMAIN-CONTAINING PROTEIN"/>
    <property type="match status" value="1"/>
</dbReference>
<keyword evidence="3" id="KW-0786">Thiamine pyrophosphate</keyword>
<dbReference type="PANTHER" id="PTHR43825">
    <property type="entry name" value="PYRUVATE DEHYDROGENASE E1 COMPONENT"/>
    <property type="match status" value="1"/>
</dbReference>
<dbReference type="STRING" id="1165689.SAMN02927914_06520"/>
<sequence length="307" mass="32126">MPAAEVYGPLLAALGGRDERIVVVDAGLGSSMQTGAFRASYPERYVNLGIAEANAVGVASGLARRGLRPFVHSFSNFLARRAHDQIAISVGVGGLPVTLIAGSCGIFDGRNGPSHFAGDDLAAICTMPGMTVYEPADTIDLETSLEWALASAGPVYIRLRRNGMPQSIGDPLLTREAVRLVRLSVAAPVVTVVAVGAMLDEVLTACRILLDDGIVPELVHVLRIKPFDESAILASARRTGRILAVENHVTHGGCAAGIAMLAAREAIRFSALTLPDAILPAGDPRWLLAHCGLDATSIADHLSSLLS</sequence>
<dbReference type="RefSeq" id="WP_038655083.1">
    <property type="nucleotide sequence ID" value="NZ_FMXM01000041.1"/>
</dbReference>
<evidence type="ECO:0000256" key="3">
    <source>
        <dbReference type="ARBA" id="ARBA00023052"/>
    </source>
</evidence>
<evidence type="ECO:0000313" key="5">
    <source>
        <dbReference type="EMBL" id="SDA99274.1"/>
    </source>
</evidence>
<dbReference type="CDD" id="cd07033">
    <property type="entry name" value="TPP_PYR_DXS_TK_like"/>
    <property type="match status" value="1"/>
</dbReference>
<proteinExistence type="inferred from homology"/>
<dbReference type="SMART" id="SM00861">
    <property type="entry name" value="Transket_pyr"/>
    <property type="match status" value="1"/>
</dbReference>
<protein>
    <submittedName>
        <fullName evidence="5">Transketolase subunit B</fullName>
    </submittedName>
</protein>
<dbReference type="InterPro" id="IPR051157">
    <property type="entry name" value="PDH/Transketolase"/>
</dbReference>
<dbReference type="InterPro" id="IPR029061">
    <property type="entry name" value="THDP-binding"/>
</dbReference>
<organism evidence="5 6">
    <name type="scientific">Mesorhizobium qingshengii</name>
    <dbReference type="NCBI Taxonomy" id="1165689"/>
    <lineage>
        <taxon>Bacteria</taxon>
        <taxon>Pseudomonadati</taxon>
        <taxon>Pseudomonadota</taxon>
        <taxon>Alphaproteobacteria</taxon>
        <taxon>Hyphomicrobiales</taxon>
        <taxon>Phyllobacteriaceae</taxon>
        <taxon>Mesorhizobium</taxon>
    </lineage>
</organism>
<feature type="domain" description="Transketolase-like pyrimidine-binding" evidence="4">
    <location>
        <begin position="1"/>
        <end position="166"/>
    </location>
</feature>
<dbReference type="Pfam" id="PF02779">
    <property type="entry name" value="Transket_pyr"/>
    <property type="match status" value="1"/>
</dbReference>
<evidence type="ECO:0000313" key="6">
    <source>
        <dbReference type="Proteomes" id="UP000198588"/>
    </source>
</evidence>
<dbReference type="Pfam" id="PF02780">
    <property type="entry name" value="Transketolase_C"/>
    <property type="match status" value="1"/>
</dbReference>
<dbReference type="SUPFAM" id="SSF52518">
    <property type="entry name" value="Thiamin diphosphate-binding fold (THDP-binding)"/>
    <property type="match status" value="1"/>
</dbReference>
<dbReference type="Gene3D" id="3.40.50.920">
    <property type="match status" value="1"/>
</dbReference>
<name>A0A1G5ZWW4_9HYPH</name>
<gene>
    <name evidence="5" type="ORF">SAMN02927914_06520</name>
</gene>
<comment type="cofactor">
    <cofactor evidence="1">
        <name>thiamine diphosphate</name>
        <dbReference type="ChEBI" id="CHEBI:58937"/>
    </cofactor>
</comment>
<dbReference type="Gene3D" id="3.40.50.970">
    <property type="match status" value="1"/>
</dbReference>
<evidence type="ECO:0000256" key="1">
    <source>
        <dbReference type="ARBA" id="ARBA00001964"/>
    </source>
</evidence>
<evidence type="ECO:0000259" key="4">
    <source>
        <dbReference type="SMART" id="SM00861"/>
    </source>
</evidence>
<accession>A0A1G5ZWW4</accession>
<comment type="similarity">
    <text evidence="2">Belongs to the transketolase family.</text>
</comment>
<dbReference type="FunFam" id="3.40.50.970:FF:000129">
    <property type="entry name" value="Transketolase"/>
    <property type="match status" value="1"/>
</dbReference>
<dbReference type="InterPro" id="IPR009014">
    <property type="entry name" value="Transketo_C/PFOR_II"/>
</dbReference>
<dbReference type="InterPro" id="IPR005475">
    <property type="entry name" value="Transketolase-like_Pyr-bd"/>
</dbReference>
<dbReference type="SUPFAM" id="SSF52922">
    <property type="entry name" value="TK C-terminal domain-like"/>
    <property type="match status" value="1"/>
</dbReference>
<dbReference type="EMBL" id="FMXM01000041">
    <property type="protein sequence ID" value="SDA99274.1"/>
    <property type="molecule type" value="Genomic_DNA"/>
</dbReference>
<evidence type="ECO:0000256" key="2">
    <source>
        <dbReference type="ARBA" id="ARBA00007131"/>
    </source>
</evidence>
<dbReference type="InterPro" id="IPR033248">
    <property type="entry name" value="Transketolase_C"/>
</dbReference>
<reference evidence="5 6" key="1">
    <citation type="submission" date="2016-10" db="EMBL/GenBank/DDBJ databases">
        <authorList>
            <person name="de Groot N.N."/>
        </authorList>
    </citation>
    <scope>NUCLEOTIDE SEQUENCE [LARGE SCALE GENOMIC DNA]</scope>
    <source>
        <strain evidence="5 6">CGMCC 1.12097</strain>
    </source>
</reference>
<dbReference type="AlphaFoldDB" id="A0A1G5ZWW4"/>
<dbReference type="Proteomes" id="UP000198588">
    <property type="component" value="Unassembled WGS sequence"/>
</dbReference>
<dbReference type="OrthoDB" id="8732661at2"/>